<evidence type="ECO:0000313" key="2">
    <source>
        <dbReference type="EMBL" id="KRZ09929.1"/>
    </source>
</evidence>
<dbReference type="AlphaFoldDB" id="A0A0V1HHH1"/>
<gene>
    <name evidence="2" type="ORF">T11_14071</name>
</gene>
<accession>A0A0V1HHH1</accession>
<proteinExistence type="predicted"/>
<dbReference type="SMART" id="SM00355">
    <property type="entry name" value="ZnF_C2H2"/>
    <property type="match status" value="2"/>
</dbReference>
<dbReference type="SUPFAM" id="SSF57667">
    <property type="entry name" value="beta-beta-alpha zinc fingers"/>
    <property type="match status" value="1"/>
</dbReference>
<dbReference type="InterPro" id="IPR036236">
    <property type="entry name" value="Znf_C2H2_sf"/>
</dbReference>
<dbReference type="Proteomes" id="UP000055024">
    <property type="component" value="Unassembled WGS sequence"/>
</dbReference>
<protein>
    <recommendedName>
        <fullName evidence="1">C2H2-type domain-containing protein</fullName>
    </recommendedName>
</protein>
<dbReference type="Gene3D" id="3.30.160.60">
    <property type="entry name" value="Classic Zinc Finger"/>
    <property type="match status" value="1"/>
</dbReference>
<dbReference type="EMBL" id="JYDP01000066">
    <property type="protein sequence ID" value="KRZ09929.1"/>
    <property type="molecule type" value="Genomic_DNA"/>
</dbReference>
<dbReference type="InterPro" id="IPR013087">
    <property type="entry name" value="Znf_C2H2_type"/>
</dbReference>
<keyword evidence="3" id="KW-1185">Reference proteome</keyword>
<dbReference type="OrthoDB" id="5914266at2759"/>
<sequence>MLRSWGHSPMFCNVCTYINCGAKFATAADLLKHVEQCHVDFLAPVLPAPKMAICNPSRLSRCYPSVLLYPQPVDRVILNRMIPEDRTSNNVRDRAPLQPPTQMISRVQIPHVNRRQVYNDTPFTEGNTDNHIVHTTFYVCECGKTYKTTNGLSRHITLTQHNRQNSMMSMRVVSNTSADNSQLVSAVPEYSVQVQPTTHETPGLTVRQISVNPAAMASTSQHRVPVVVTNVVPTAQQPVILRLPRVPDVRLAVGDNRFSSPGPSFQ</sequence>
<organism evidence="2 3">
    <name type="scientific">Trichinella zimbabwensis</name>
    <dbReference type="NCBI Taxonomy" id="268475"/>
    <lineage>
        <taxon>Eukaryota</taxon>
        <taxon>Metazoa</taxon>
        <taxon>Ecdysozoa</taxon>
        <taxon>Nematoda</taxon>
        <taxon>Enoplea</taxon>
        <taxon>Dorylaimia</taxon>
        <taxon>Trichinellida</taxon>
        <taxon>Trichinellidae</taxon>
        <taxon>Trichinella</taxon>
    </lineage>
</organism>
<name>A0A0V1HHH1_9BILA</name>
<comment type="caution">
    <text evidence="2">The sequence shown here is derived from an EMBL/GenBank/DDBJ whole genome shotgun (WGS) entry which is preliminary data.</text>
</comment>
<feature type="domain" description="C2H2-type" evidence="1">
    <location>
        <begin position="15"/>
        <end position="38"/>
    </location>
</feature>
<evidence type="ECO:0000259" key="1">
    <source>
        <dbReference type="PROSITE" id="PS00028"/>
    </source>
</evidence>
<dbReference type="PROSITE" id="PS00028">
    <property type="entry name" value="ZINC_FINGER_C2H2_1"/>
    <property type="match status" value="1"/>
</dbReference>
<evidence type="ECO:0000313" key="3">
    <source>
        <dbReference type="Proteomes" id="UP000055024"/>
    </source>
</evidence>
<reference evidence="2 3" key="1">
    <citation type="submission" date="2015-01" db="EMBL/GenBank/DDBJ databases">
        <title>Evolution of Trichinella species and genotypes.</title>
        <authorList>
            <person name="Korhonen P.K."/>
            <person name="Edoardo P."/>
            <person name="Giuseppe L.R."/>
            <person name="Gasser R.B."/>
        </authorList>
    </citation>
    <scope>NUCLEOTIDE SEQUENCE [LARGE SCALE GENOMIC DNA]</scope>
    <source>
        <strain evidence="2">ISS1029</strain>
    </source>
</reference>